<comment type="caution">
    <text evidence="2">The sequence shown here is derived from an EMBL/GenBank/DDBJ whole genome shotgun (WGS) entry which is preliminary data.</text>
</comment>
<evidence type="ECO:0000313" key="3">
    <source>
        <dbReference type="Proteomes" id="UP000632222"/>
    </source>
</evidence>
<sequence length="109" mass="11768">MKRSTQISLVVLATLSMTACSRSDSRMQYRSYQDCVLDWGDATLCQPSGSTYLGPVFYTSAGVYYYYTANRTRVKVPSNGALSRQSTSRTSIGKTTVRGGFGSSGSSSS</sequence>
<dbReference type="EMBL" id="BMOD01000020">
    <property type="protein sequence ID" value="GGJ49411.1"/>
    <property type="molecule type" value="Genomic_DNA"/>
</dbReference>
<feature type="region of interest" description="Disordered" evidence="1">
    <location>
        <begin position="78"/>
        <end position="109"/>
    </location>
</feature>
<evidence type="ECO:0008006" key="4">
    <source>
        <dbReference type="Google" id="ProtNLM"/>
    </source>
</evidence>
<organism evidence="2 3">
    <name type="scientific">Deinococcus roseus</name>
    <dbReference type="NCBI Taxonomy" id="392414"/>
    <lineage>
        <taxon>Bacteria</taxon>
        <taxon>Thermotogati</taxon>
        <taxon>Deinococcota</taxon>
        <taxon>Deinococci</taxon>
        <taxon>Deinococcales</taxon>
        <taxon>Deinococcaceae</taxon>
        <taxon>Deinococcus</taxon>
    </lineage>
</organism>
<gene>
    <name evidence="2" type="ORF">GCM10008938_39220</name>
</gene>
<dbReference type="PROSITE" id="PS51257">
    <property type="entry name" value="PROKAR_LIPOPROTEIN"/>
    <property type="match status" value="1"/>
</dbReference>
<dbReference type="RefSeq" id="WP_189005657.1">
    <property type="nucleotide sequence ID" value="NZ_BMOD01000020.1"/>
</dbReference>
<proteinExistence type="predicted"/>
<evidence type="ECO:0000256" key="1">
    <source>
        <dbReference type="SAM" id="MobiDB-lite"/>
    </source>
</evidence>
<feature type="compositionally biased region" description="Polar residues" evidence="1">
    <location>
        <begin position="80"/>
        <end position="94"/>
    </location>
</feature>
<accession>A0ABQ2DAQ5</accession>
<evidence type="ECO:0000313" key="2">
    <source>
        <dbReference type="EMBL" id="GGJ49411.1"/>
    </source>
</evidence>
<dbReference type="Proteomes" id="UP000632222">
    <property type="component" value="Unassembled WGS sequence"/>
</dbReference>
<reference evidence="3" key="1">
    <citation type="journal article" date="2019" name="Int. J. Syst. Evol. Microbiol.">
        <title>The Global Catalogue of Microorganisms (GCM) 10K type strain sequencing project: providing services to taxonomists for standard genome sequencing and annotation.</title>
        <authorList>
            <consortium name="The Broad Institute Genomics Platform"/>
            <consortium name="The Broad Institute Genome Sequencing Center for Infectious Disease"/>
            <person name="Wu L."/>
            <person name="Ma J."/>
        </authorList>
    </citation>
    <scope>NUCLEOTIDE SEQUENCE [LARGE SCALE GENOMIC DNA]</scope>
    <source>
        <strain evidence="3">JCM 14370</strain>
    </source>
</reference>
<keyword evidence="3" id="KW-1185">Reference proteome</keyword>
<name>A0ABQ2DAQ5_9DEIO</name>
<protein>
    <recommendedName>
        <fullName evidence="4">Lipoprotein</fullName>
    </recommendedName>
</protein>